<evidence type="ECO:0000256" key="2">
    <source>
        <dbReference type="ARBA" id="ARBA00022980"/>
    </source>
</evidence>
<dbReference type="SUPFAM" id="SSF57716">
    <property type="entry name" value="Glucocorticoid receptor-like (DNA-binding domain)"/>
    <property type="match status" value="1"/>
</dbReference>
<gene>
    <name evidence="4" type="ORF">HGA13_29435</name>
</gene>
<evidence type="ECO:0000313" key="4">
    <source>
        <dbReference type="EMBL" id="NKY37163.1"/>
    </source>
</evidence>
<sequence>MRIADKADRKLRFAVRAYIRCRPHAVYCKFGLCRGCLREMAHRASCGTEGDRIRVPPVPDGGGSSVIAVR</sequence>
<reference evidence="4 5" key="1">
    <citation type="submission" date="2020-04" db="EMBL/GenBank/DDBJ databases">
        <title>MicrobeNet Type strains.</title>
        <authorList>
            <person name="Nicholson A.C."/>
        </authorList>
    </citation>
    <scope>NUCLEOTIDE SEQUENCE [LARGE SCALE GENOMIC DNA]</scope>
    <source>
        <strain evidence="4 5">DSM 45078</strain>
    </source>
</reference>
<keyword evidence="1" id="KW-0694">RNA-binding</keyword>
<organism evidence="4 5">
    <name type="scientific">Nocardia speluncae</name>
    <dbReference type="NCBI Taxonomy" id="419477"/>
    <lineage>
        <taxon>Bacteria</taxon>
        <taxon>Bacillati</taxon>
        <taxon>Actinomycetota</taxon>
        <taxon>Actinomycetes</taxon>
        <taxon>Mycobacteriales</taxon>
        <taxon>Nocardiaceae</taxon>
        <taxon>Nocardia</taxon>
    </lineage>
</organism>
<keyword evidence="2" id="KW-0689">Ribosomal protein</keyword>
<dbReference type="GO" id="GO:1990904">
    <property type="term" value="C:ribonucleoprotein complex"/>
    <property type="evidence" value="ECO:0007669"/>
    <property type="project" value="UniProtKB-KW"/>
</dbReference>
<protein>
    <submittedName>
        <fullName evidence="4">Uncharacterized protein</fullName>
    </submittedName>
</protein>
<evidence type="ECO:0000256" key="1">
    <source>
        <dbReference type="ARBA" id="ARBA00022730"/>
    </source>
</evidence>
<dbReference type="Proteomes" id="UP000565715">
    <property type="component" value="Unassembled WGS sequence"/>
</dbReference>
<name>A0A846XRN8_9NOCA</name>
<accession>A0A846XRN8</accession>
<dbReference type="GO" id="GO:0005840">
    <property type="term" value="C:ribosome"/>
    <property type="evidence" value="ECO:0007669"/>
    <property type="project" value="UniProtKB-KW"/>
</dbReference>
<evidence type="ECO:0000256" key="3">
    <source>
        <dbReference type="ARBA" id="ARBA00023274"/>
    </source>
</evidence>
<keyword evidence="3" id="KW-0687">Ribonucleoprotein</keyword>
<evidence type="ECO:0000313" key="5">
    <source>
        <dbReference type="Proteomes" id="UP000565715"/>
    </source>
</evidence>
<dbReference type="InterPro" id="IPR001209">
    <property type="entry name" value="Ribosomal_uS14"/>
</dbReference>
<keyword evidence="5" id="KW-1185">Reference proteome</keyword>
<dbReference type="GO" id="GO:0003735">
    <property type="term" value="F:structural constituent of ribosome"/>
    <property type="evidence" value="ECO:0007669"/>
    <property type="project" value="InterPro"/>
</dbReference>
<dbReference type="Gene3D" id="4.10.830.10">
    <property type="entry name" value="30s Ribosomal Protein S14, Chain N"/>
    <property type="match status" value="1"/>
</dbReference>
<dbReference type="AlphaFoldDB" id="A0A846XRN8"/>
<keyword evidence="1" id="KW-0699">rRNA-binding</keyword>
<dbReference type="InterPro" id="IPR043140">
    <property type="entry name" value="Ribosomal_uS14_sf"/>
</dbReference>
<dbReference type="GO" id="GO:0019843">
    <property type="term" value="F:rRNA binding"/>
    <property type="evidence" value="ECO:0007669"/>
    <property type="project" value="UniProtKB-KW"/>
</dbReference>
<dbReference type="EMBL" id="JAAXOO010000008">
    <property type="protein sequence ID" value="NKY37163.1"/>
    <property type="molecule type" value="Genomic_DNA"/>
</dbReference>
<dbReference type="GO" id="GO:0006412">
    <property type="term" value="P:translation"/>
    <property type="evidence" value="ECO:0007669"/>
    <property type="project" value="InterPro"/>
</dbReference>
<dbReference type="Pfam" id="PF00253">
    <property type="entry name" value="Ribosomal_S14"/>
    <property type="match status" value="1"/>
</dbReference>
<proteinExistence type="predicted"/>
<comment type="caution">
    <text evidence="4">The sequence shown here is derived from an EMBL/GenBank/DDBJ whole genome shotgun (WGS) entry which is preliminary data.</text>
</comment>